<dbReference type="CDD" id="cd16473">
    <property type="entry name" value="RING-H2_RNF103"/>
    <property type="match status" value="1"/>
</dbReference>
<dbReference type="Gene3D" id="3.30.40.10">
    <property type="entry name" value="Zinc/RING finger domain, C3HC4 (zinc finger)"/>
    <property type="match status" value="1"/>
</dbReference>
<dbReference type="GO" id="GO:0004842">
    <property type="term" value="F:ubiquitin-protein transferase activity"/>
    <property type="evidence" value="ECO:0007669"/>
    <property type="project" value="InterPro"/>
</dbReference>
<dbReference type="RefSeq" id="XP_027195128.1">
    <property type="nucleotide sequence ID" value="XM_027339327.1"/>
</dbReference>
<proteinExistence type="predicted"/>
<dbReference type="GO" id="GO:0016567">
    <property type="term" value="P:protein ubiquitination"/>
    <property type="evidence" value="ECO:0007669"/>
    <property type="project" value="InterPro"/>
</dbReference>
<dbReference type="Proteomes" id="UP000515146">
    <property type="component" value="Unplaced"/>
</dbReference>
<dbReference type="GO" id="GO:0005783">
    <property type="term" value="C:endoplasmic reticulum"/>
    <property type="evidence" value="ECO:0007669"/>
    <property type="project" value="TreeGrafter"/>
</dbReference>
<organism evidence="5 6">
    <name type="scientific">Dermatophagoides pteronyssinus</name>
    <name type="common">European house dust mite</name>
    <dbReference type="NCBI Taxonomy" id="6956"/>
    <lineage>
        <taxon>Eukaryota</taxon>
        <taxon>Metazoa</taxon>
        <taxon>Ecdysozoa</taxon>
        <taxon>Arthropoda</taxon>
        <taxon>Chelicerata</taxon>
        <taxon>Arachnida</taxon>
        <taxon>Acari</taxon>
        <taxon>Acariformes</taxon>
        <taxon>Sarcoptiformes</taxon>
        <taxon>Astigmata</taxon>
        <taxon>Psoroptidia</taxon>
        <taxon>Analgoidea</taxon>
        <taxon>Pyroglyphidae</taxon>
        <taxon>Dermatophagoidinae</taxon>
        <taxon>Dermatophagoides</taxon>
    </lineage>
</organism>
<keyword evidence="2" id="KW-0862">Zinc</keyword>
<dbReference type="Pfam" id="PF13639">
    <property type="entry name" value="zf-RING_2"/>
    <property type="match status" value="1"/>
</dbReference>
<dbReference type="OrthoDB" id="6516646at2759"/>
<evidence type="ECO:0000256" key="1">
    <source>
        <dbReference type="ARBA" id="ARBA00022771"/>
    </source>
</evidence>
<evidence type="ECO:0000313" key="6">
    <source>
        <dbReference type="RefSeq" id="XP_027195128.1"/>
    </source>
</evidence>
<evidence type="ECO:0000313" key="5">
    <source>
        <dbReference type="Proteomes" id="UP000515146"/>
    </source>
</evidence>
<evidence type="ECO:0000256" key="3">
    <source>
        <dbReference type="PROSITE-ProRule" id="PRU00175"/>
    </source>
</evidence>
<dbReference type="KEGG" id="dpte:113789749"/>
<keyword evidence="5" id="KW-1185">Reference proteome</keyword>
<name>A0A6P6XQR1_DERPT</name>
<dbReference type="GO" id="GO:0036503">
    <property type="term" value="P:ERAD pathway"/>
    <property type="evidence" value="ECO:0007669"/>
    <property type="project" value="TreeGrafter"/>
</dbReference>
<dbReference type="PANTHER" id="PTHR15302:SF0">
    <property type="entry name" value="E3 UBIQUITIN-PROTEIN LIGASE RNF103"/>
    <property type="match status" value="1"/>
</dbReference>
<gene>
    <name evidence="6" type="primary">LOC113789749</name>
</gene>
<dbReference type="SUPFAM" id="SSF57850">
    <property type="entry name" value="RING/U-box"/>
    <property type="match status" value="1"/>
</dbReference>
<dbReference type="InterPro" id="IPR001841">
    <property type="entry name" value="Znf_RING"/>
</dbReference>
<dbReference type="InterPro" id="IPR042494">
    <property type="entry name" value="RNF103"/>
</dbReference>
<dbReference type="GO" id="GO:0008270">
    <property type="term" value="F:zinc ion binding"/>
    <property type="evidence" value="ECO:0007669"/>
    <property type="project" value="UniProtKB-KW"/>
</dbReference>
<dbReference type="PANTHER" id="PTHR15302">
    <property type="entry name" value="E3 UBIQUITIN-PROTEIN LIGASE RNF103"/>
    <property type="match status" value="1"/>
</dbReference>
<dbReference type="AlphaFoldDB" id="A0A6P6XQR1"/>
<reference evidence="6" key="1">
    <citation type="submission" date="2025-08" db="UniProtKB">
        <authorList>
            <consortium name="RefSeq"/>
        </authorList>
    </citation>
    <scope>IDENTIFICATION</scope>
    <source>
        <strain evidence="6">Airmid</strain>
    </source>
</reference>
<protein>
    <submittedName>
        <fullName evidence="6">E3 ubiquitin-protein ligase RNF103-like</fullName>
    </submittedName>
</protein>
<dbReference type="SMART" id="SM00184">
    <property type="entry name" value="RING"/>
    <property type="match status" value="1"/>
</dbReference>
<dbReference type="InterPro" id="IPR013083">
    <property type="entry name" value="Znf_RING/FYVE/PHD"/>
</dbReference>
<evidence type="ECO:0000256" key="2">
    <source>
        <dbReference type="ARBA" id="ARBA00022833"/>
    </source>
</evidence>
<dbReference type="InParanoid" id="A0A6P6XQR1"/>
<keyword evidence="1 3" id="KW-0479">Metal-binding</keyword>
<evidence type="ECO:0000259" key="4">
    <source>
        <dbReference type="PROSITE" id="PS50089"/>
    </source>
</evidence>
<sequence length="89" mass="10792">MIDQRDCTVCLEPYESEQIIMGLACGHNYHQPCIAQWLCRGNHRCPICRWPSYRLQHPRQYQYQKNQQQQQQQMLFKHNQYHTALNDIS</sequence>
<keyword evidence="1 3" id="KW-0863">Zinc-finger</keyword>
<dbReference type="PROSITE" id="PS50089">
    <property type="entry name" value="ZF_RING_2"/>
    <property type="match status" value="1"/>
</dbReference>
<feature type="domain" description="RING-type" evidence="4">
    <location>
        <begin position="7"/>
        <end position="49"/>
    </location>
</feature>
<accession>A0A6P6XQR1</accession>